<dbReference type="PANTHER" id="PTHR33202">
    <property type="entry name" value="ZINC UPTAKE REGULATION PROTEIN"/>
    <property type="match status" value="1"/>
</dbReference>
<dbReference type="EMBL" id="MFSY01000026">
    <property type="protein sequence ID" value="OGI47196.1"/>
    <property type="molecule type" value="Genomic_DNA"/>
</dbReference>
<keyword evidence="2" id="KW-0862">Zinc</keyword>
<evidence type="ECO:0000256" key="1">
    <source>
        <dbReference type="PIRSR" id="PIRSR602481-2"/>
    </source>
</evidence>
<name>A0A1F6TQ63_9PROT</name>
<dbReference type="InterPro" id="IPR036388">
    <property type="entry name" value="WH-like_DNA-bd_sf"/>
</dbReference>
<dbReference type="GO" id="GO:0000976">
    <property type="term" value="F:transcription cis-regulatory region binding"/>
    <property type="evidence" value="ECO:0007669"/>
    <property type="project" value="TreeGrafter"/>
</dbReference>
<evidence type="ECO:0000313" key="3">
    <source>
        <dbReference type="EMBL" id="OGI47196.1"/>
    </source>
</evidence>
<gene>
    <name evidence="2" type="primary">fur</name>
    <name evidence="3" type="ORF">A2637_00225</name>
</gene>
<dbReference type="SUPFAM" id="SSF46785">
    <property type="entry name" value="Winged helix' DNA-binding domain"/>
    <property type="match status" value="1"/>
</dbReference>
<dbReference type="STRING" id="1817764.A2637_00225"/>
<dbReference type="Pfam" id="PF01475">
    <property type="entry name" value="FUR"/>
    <property type="match status" value="1"/>
</dbReference>
<dbReference type="GO" id="GO:0005737">
    <property type="term" value="C:cytoplasm"/>
    <property type="evidence" value="ECO:0007669"/>
    <property type="project" value="UniProtKB-SubCell"/>
</dbReference>
<dbReference type="Proteomes" id="UP000179360">
    <property type="component" value="Unassembled WGS sequence"/>
</dbReference>
<dbReference type="GO" id="GO:0003700">
    <property type="term" value="F:DNA-binding transcription factor activity"/>
    <property type="evidence" value="ECO:0007669"/>
    <property type="project" value="UniProtKB-UniRule"/>
</dbReference>
<evidence type="ECO:0000256" key="2">
    <source>
        <dbReference type="RuleBase" id="RU364037"/>
    </source>
</evidence>
<organism evidence="3 4">
    <name type="scientific">Candidatus Muproteobacteria bacterium RIFCSPHIGHO2_01_FULL_65_16</name>
    <dbReference type="NCBI Taxonomy" id="1817764"/>
    <lineage>
        <taxon>Bacteria</taxon>
        <taxon>Pseudomonadati</taxon>
        <taxon>Pseudomonadota</taxon>
        <taxon>Candidatus Muproteobacteria</taxon>
    </lineage>
</organism>
<dbReference type="CDD" id="cd07153">
    <property type="entry name" value="Fur_like"/>
    <property type="match status" value="1"/>
</dbReference>
<keyword evidence="1 2" id="KW-0408">Iron</keyword>
<dbReference type="Gene3D" id="1.10.10.10">
    <property type="entry name" value="Winged helix-like DNA-binding domain superfamily/Winged helix DNA-binding domain"/>
    <property type="match status" value="1"/>
</dbReference>
<reference evidence="3 4" key="1">
    <citation type="journal article" date="2016" name="Nat. Commun.">
        <title>Thousands of microbial genomes shed light on interconnected biogeochemical processes in an aquifer system.</title>
        <authorList>
            <person name="Anantharaman K."/>
            <person name="Brown C.T."/>
            <person name="Hug L.A."/>
            <person name="Sharon I."/>
            <person name="Castelle C.J."/>
            <person name="Probst A.J."/>
            <person name="Thomas B.C."/>
            <person name="Singh A."/>
            <person name="Wilkins M.J."/>
            <person name="Karaoz U."/>
            <person name="Brodie E.L."/>
            <person name="Williams K.H."/>
            <person name="Hubbard S.S."/>
            <person name="Banfield J.F."/>
        </authorList>
    </citation>
    <scope>NUCLEOTIDE SEQUENCE [LARGE SCALE GENOMIC DNA]</scope>
</reference>
<keyword evidence="2" id="KW-0678">Repressor</keyword>
<keyword evidence="1 2" id="KW-0479">Metal-binding</keyword>
<dbReference type="InterPro" id="IPR002481">
    <property type="entry name" value="FUR"/>
</dbReference>
<keyword evidence="2" id="KW-0238">DNA-binding</keyword>
<comment type="subunit">
    <text evidence="2">Homodimer.</text>
</comment>
<comment type="cofactor">
    <cofactor evidence="1">
        <name>Mn(2+)</name>
        <dbReference type="ChEBI" id="CHEBI:29035"/>
    </cofactor>
    <cofactor evidence="1">
        <name>Fe(2+)</name>
        <dbReference type="ChEBI" id="CHEBI:29033"/>
    </cofactor>
    <text evidence="1">Binds 1 Mn(2+) or Fe(2+) ion per subunit.</text>
</comment>
<comment type="subcellular location">
    <subcellularLocation>
        <location evidence="2">Cytoplasm</location>
    </subcellularLocation>
</comment>
<dbReference type="GO" id="GO:1900376">
    <property type="term" value="P:regulation of secondary metabolite biosynthetic process"/>
    <property type="evidence" value="ECO:0007669"/>
    <property type="project" value="TreeGrafter"/>
</dbReference>
<proteinExistence type="inferred from homology"/>
<dbReference type="PANTHER" id="PTHR33202:SF7">
    <property type="entry name" value="FERRIC UPTAKE REGULATION PROTEIN"/>
    <property type="match status" value="1"/>
</dbReference>
<dbReference type="GO" id="GO:0045892">
    <property type="term" value="P:negative regulation of DNA-templated transcription"/>
    <property type="evidence" value="ECO:0007669"/>
    <property type="project" value="TreeGrafter"/>
</dbReference>
<accession>A0A1F6TQ63</accession>
<dbReference type="GO" id="GO:0008270">
    <property type="term" value="F:zinc ion binding"/>
    <property type="evidence" value="ECO:0007669"/>
    <property type="project" value="TreeGrafter"/>
</dbReference>
<evidence type="ECO:0000313" key="4">
    <source>
        <dbReference type="Proteomes" id="UP000179360"/>
    </source>
</evidence>
<comment type="similarity">
    <text evidence="2">Belongs to the Fur family.</text>
</comment>
<dbReference type="AlphaFoldDB" id="A0A1F6TQ63"/>
<dbReference type="InterPro" id="IPR036390">
    <property type="entry name" value="WH_DNA-bd_sf"/>
</dbReference>
<feature type="binding site" evidence="1">
    <location>
        <position position="101"/>
    </location>
    <ligand>
        <name>Fe cation</name>
        <dbReference type="ChEBI" id="CHEBI:24875"/>
    </ligand>
</feature>
<keyword evidence="2" id="KW-0804">Transcription</keyword>
<keyword evidence="2" id="KW-0805">Transcription regulation</keyword>
<keyword evidence="2" id="KW-0963">Cytoplasm</keyword>
<protein>
    <recommendedName>
        <fullName evidence="2">Ferric uptake regulation protein</fullName>
    </recommendedName>
</protein>
<sequence>MRVIRSYSDNEIVDLLRQHGINPTSQRVQITRELYSNPSHLSAEEVYNIVNATVRRNGAADQSVSKATVYNTLGLLADRGVIREVIADPTKIFYDPNITPHHHFYDEVTKELSDIDAGDIHVTGLPSLPEGARLQGIDVIVRLRREKRAVG</sequence>
<comment type="caution">
    <text evidence="3">The sequence shown here is derived from an EMBL/GenBank/DDBJ whole genome shotgun (WGS) entry which is preliminary data.</text>
</comment>